<comment type="catalytic activity">
    <reaction evidence="10">
        <text>L-tyrosine + O2 = L-dopaquinone + H2O</text>
        <dbReference type="Rhea" id="RHEA:18117"/>
        <dbReference type="ChEBI" id="CHEBI:15377"/>
        <dbReference type="ChEBI" id="CHEBI:15379"/>
        <dbReference type="ChEBI" id="CHEBI:57924"/>
        <dbReference type="ChEBI" id="CHEBI:58315"/>
        <dbReference type="EC" id="1.14.18.1"/>
    </reaction>
</comment>
<evidence type="ECO:0000259" key="12">
    <source>
        <dbReference type="PROSITE" id="PS00497"/>
    </source>
</evidence>
<dbReference type="InterPro" id="IPR041640">
    <property type="entry name" value="Tyrosinase_C"/>
</dbReference>
<gene>
    <name evidence="13" type="ORF">QQX98_008415</name>
</gene>
<organism evidence="13 14">
    <name type="scientific">Neonectria punicea</name>
    <dbReference type="NCBI Taxonomy" id="979145"/>
    <lineage>
        <taxon>Eukaryota</taxon>
        <taxon>Fungi</taxon>
        <taxon>Dikarya</taxon>
        <taxon>Ascomycota</taxon>
        <taxon>Pezizomycotina</taxon>
        <taxon>Sordariomycetes</taxon>
        <taxon>Hypocreomycetidae</taxon>
        <taxon>Hypocreales</taxon>
        <taxon>Nectriaceae</taxon>
        <taxon>Neonectria</taxon>
    </lineage>
</organism>
<keyword evidence="8" id="KW-0470">Melanin biosynthesis</keyword>
<dbReference type="SUPFAM" id="SSF48056">
    <property type="entry name" value="Di-copper centre-containing domain"/>
    <property type="match status" value="1"/>
</dbReference>
<feature type="domain" description="Tyrosinase copper-binding" evidence="12">
    <location>
        <begin position="104"/>
        <end position="121"/>
    </location>
</feature>
<evidence type="ECO:0000256" key="11">
    <source>
        <dbReference type="SAM" id="MobiDB-lite"/>
    </source>
</evidence>
<keyword evidence="7" id="KW-0503">Monooxygenase</keyword>
<comment type="caution">
    <text evidence="13">The sequence shown here is derived from an EMBL/GenBank/DDBJ whole genome shotgun (WGS) entry which is preliminary data.</text>
</comment>
<keyword evidence="14" id="KW-1185">Reference proteome</keyword>
<dbReference type="InterPro" id="IPR008922">
    <property type="entry name" value="Di-copper_centre_dom_sf"/>
</dbReference>
<name>A0ABR1GVL9_9HYPO</name>
<evidence type="ECO:0000313" key="14">
    <source>
        <dbReference type="Proteomes" id="UP001498476"/>
    </source>
</evidence>
<dbReference type="InterPro" id="IPR002227">
    <property type="entry name" value="Tyrosinase_Cu-bd"/>
</dbReference>
<keyword evidence="4" id="KW-0479">Metal-binding</keyword>
<evidence type="ECO:0000256" key="1">
    <source>
        <dbReference type="ARBA" id="ARBA00001973"/>
    </source>
</evidence>
<evidence type="ECO:0000256" key="10">
    <source>
        <dbReference type="ARBA" id="ARBA00048881"/>
    </source>
</evidence>
<dbReference type="PANTHER" id="PTHR11474:SF76">
    <property type="entry name" value="SHKT DOMAIN-CONTAINING PROTEIN"/>
    <property type="match status" value="1"/>
</dbReference>
<feature type="region of interest" description="Disordered" evidence="11">
    <location>
        <begin position="190"/>
        <end position="243"/>
    </location>
</feature>
<dbReference type="Gene3D" id="2.60.310.20">
    <property type="match status" value="1"/>
</dbReference>
<dbReference type="PANTHER" id="PTHR11474">
    <property type="entry name" value="TYROSINASE FAMILY MEMBER"/>
    <property type="match status" value="1"/>
</dbReference>
<feature type="compositionally biased region" description="Basic and acidic residues" evidence="11">
    <location>
        <begin position="226"/>
        <end position="242"/>
    </location>
</feature>
<evidence type="ECO:0000256" key="9">
    <source>
        <dbReference type="ARBA" id="ARBA00048233"/>
    </source>
</evidence>
<dbReference type="Pfam" id="PF00264">
    <property type="entry name" value="Tyrosinase"/>
    <property type="match status" value="1"/>
</dbReference>
<evidence type="ECO:0000256" key="8">
    <source>
        <dbReference type="ARBA" id="ARBA00023101"/>
    </source>
</evidence>
<reference evidence="13 14" key="1">
    <citation type="journal article" date="2025" name="Microbiol. Resour. Announc.">
        <title>Draft genome sequences for Neonectria magnoliae and Neonectria punicea, canker pathogens of Liriodendron tulipifera and Acer saccharum in West Virginia.</title>
        <authorList>
            <person name="Petronek H.M."/>
            <person name="Kasson M.T."/>
            <person name="Metheny A.M."/>
            <person name="Stauder C.M."/>
            <person name="Lovett B."/>
            <person name="Lynch S.C."/>
            <person name="Garnas J.R."/>
            <person name="Kasson L.R."/>
            <person name="Stajich J.E."/>
        </authorList>
    </citation>
    <scope>NUCLEOTIDE SEQUENCE [LARGE SCALE GENOMIC DNA]</scope>
    <source>
        <strain evidence="13 14">NRRL 64653</strain>
    </source>
</reference>
<evidence type="ECO:0000256" key="4">
    <source>
        <dbReference type="ARBA" id="ARBA00022723"/>
    </source>
</evidence>
<dbReference type="EMBL" id="JAZAVJ010000152">
    <property type="protein sequence ID" value="KAK7409406.1"/>
    <property type="molecule type" value="Genomic_DNA"/>
</dbReference>
<protein>
    <recommendedName>
        <fullName evidence="3">tyrosinase</fullName>
        <ecNumber evidence="3">1.14.18.1</ecNumber>
    </recommendedName>
</protein>
<accession>A0ABR1GVL9</accession>
<comment type="cofactor">
    <cofactor evidence="1">
        <name>Cu(2+)</name>
        <dbReference type="ChEBI" id="CHEBI:29036"/>
    </cofactor>
</comment>
<evidence type="ECO:0000256" key="3">
    <source>
        <dbReference type="ARBA" id="ARBA00011906"/>
    </source>
</evidence>
<sequence length="652" mass="73508">MADPSKPGVPFGITGIPAEHVKLRTDKIPHAPGMPVRREISNFADPKEPEGKKQWTLYVLALERFKNLPVEKKLSYFQVAGIHAFPSLTWDEGEPKQGRGYCVHGKSTFPTWHRIYMLLFEQLVWKHMKAIIDEWKLPEEEDANWRKEADNWRLPYWDWARKQMYAESFALPHVLTTDIVAIYPPESKKQQYTDTGNYPNPLYGFDNPEKHDGTEQPRPFGNMPQGKEKYRIPDNTPDRKEVPNPTMYQILPWSLTNSTGRWGIQIQPRKRYSGLDGVNNFAAANEFFAAGQLGEDKTPSWLKKNPGNLSDKVNRIMTKGFSRTWGIFASTKWAEDRLIPCGYMSLESIHNTVHVGYPSFSSEAKTKAQYDDLVPDSAAVKPDGSLDEDHYTNDIEAHVNRTYPGAALVASKIRCTEEVKTPDGLPEKIGEPFPDYIINVVYDRYALGGTSYSIKLYLGGSENKDMTYFVDGNYIGEVFTFTGSYSDTEGGCQNCKRQAEEKTLSLSQIPITIPLLTHIFDKGHDHAIDNLTEDEVSGYLQLHLRWEFVQHGGHLLNEDDFPATKISVWKGTGKPRYTKPENKLEADLVSIATMPAAALAALPTNSVAHLSQKAIDSPDSRTLPPVYSAYEPVYAATHGKKWGLEDPAQSSA</sequence>
<evidence type="ECO:0000256" key="6">
    <source>
        <dbReference type="ARBA" id="ARBA00023008"/>
    </source>
</evidence>
<evidence type="ECO:0000256" key="2">
    <source>
        <dbReference type="ARBA" id="ARBA00009928"/>
    </source>
</evidence>
<evidence type="ECO:0000313" key="13">
    <source>
        <dbReference type="EMBL" id="KAK7409406.1"/>
    </source>
</evidence>
<keyword evidence="6" id="KW-0186">Copper</keyword>
<dbReference type="PROSITE" id="PS00497">
    <property type="entry name" value="TYROSINASE_1"/>
    <property type="match status" value="1"/>
</dbReference>
<comment type="catalytic activity">
    <reaction evidence="9">
        <text>2 L-dopa + O2 = 2 L-dopaquinone + 2 H2O</text>
        <dbReference type="Rhea" id="RHEA:34287"/>
        <dbReference type="ChEBI" id="CHEBI:15377"/>
        <dbReference type="ChEBI" id="CHEBI:15379"/>
        <dbReference type="ChEBI" id="CHEBI:57504"/>
        <dbReference type="ChEBI" id="CHEBI:57924"/>
        <dbReference type="EC" id="1.14.18.1"/>
    </reaction>
</comment>
<dbReference type="InterPro" id="IPR050316">
    <property type="entry name" value="Tyrosinase/Hemocyanin"/>
</dbReference>
<evidence type="ECO:0000256" key="5">
    <source>
        <dbReference type="ARBA" id="ARBA00023002"/>
    </source>
</evidence>
<dbReference type="Gene3D" id="1.10.1280.10">
    <property type="entry name" value="Di-copper center containing domain from catechol oxidase"/>
    <property type="match status" value="1"/>
</dbReference>
<comment type="similarity">
    <text evidence="2">Belongs to the tyrosinase family.</text>
</comment>
<dbReference type="EC" id="1.14.18.1" evidence="3"/>
<proteinExistence type="inferred from homology"/>
<keyword evidence="5" id="KW-0560">Oxidoreductase</keyword>
<dbReference type="Pfam" id="PF18132">
    <property type="entry name" value="Tyrosinase_C"/>
    <property type="match status" value="1"/>
</dbReference>
<dbReference type="Proteomes" id="UP001498476">
    <property type="component" value="Unassembled WGS sequence"/>
</dbReference>
<evidence type="ECO:0000256" key="7">
    <source>
        <dbReference type="ARBA" id="ARBA00023033"/>
    </source>
</evidence>